<reference evidence="1 2" key="2">
    <citation type="journal article" date="2012" name="BMC Genomics">
        <title>A comparative genomics perspective on the genetic content of the alkaliphilic haloarchaeon Natrialba magadii ATCC 43099T.</title>
        <authorList>
            <person name="Siddaramappa S."/>
            <person name="Challacombe J.F."/>
            <person name="Decastro R.E."/>
            <person name="Pfeiffer F."/>
            <person name="Sastre D.E."/>
            <person name="Gimenez M.I."/>
            <person name="Paggi R.A."/>
            <person name="Detter J.C."/>
            <person name="Davenport K.W."/>
            <person name="Goodwin L.A."/>
            <person name="Kyrpides N."/>
            <person name="Tapia R."/>
            <person name="Pitluck S."/>
            <person name="Lucas S."/>
            <person name="Woyke T."/>
            <person name="Maupin-Furlow J.A."/>
        </authorList>
    </citation>
    <scope>NUCLEOTIDE SEQUENCE [LARGE SCALE GENOMIC DNA]</scope>
    <source>
        <strain evidence="2">ATCC 43099 / DSM 3394 / CCM 3739 / CIP 104546 / IAM 13178 / JCM 8861 / NBRC 102185 / NCIMB 2190 / MS3</strain>
    </source>
</reference>
<dbReference type="Proteomes" id="UP000001879">
    <property type="component" value="Chromosome"/>
</dbReference>
<dbReference type="STRING" id="547559.Nmag_1651"/>
<evidence type="ECO:0008006" key="3">
    <source>
        <dbReference type="Google" id="ProtNLM"/>
    </source>
</evidence>
<evidence type="ECO:0000313" key="2">
    <source>
        <dbReference type="Proteomes" id="UP000001879"/>
    </source>
</evidence>
<organism evidence="1 2">
    <name type="scientific">Natrialba magadii (strain ATCC 43099 / DSM 3394 / CCM 3739 / CIP 104546 / IAM 13178 / JCM 8861 / NBRC 102185 / NCIMB 2190 / MS3)</name>
    <name type="common">Natronobacterium magadii</name>
    <dbReference type="NCBI Taxonomy" id="547559"/>
    <lineage>
        <taxon>Archaea</taxon>
        <taxon>Methanobacteriati</taxon>
        <taxon>Methanobacteriota</taxon>
        <taxon>Stenosarchaea group</taxon>
        <taxon>Halobacteria</taxon>
        <taxon>Halobacteriales</taxon>
        <taxon>Natrialbaceae</taxon>
        <taxon>Natrialba</taxon>
    </lineage>
</organism>
<reference evidence="2" key="1">
    <citation type="submission" date="2010-02" db="EMBL/GenBank/DDBJ databases">
        <title>Complete sequence of chromosome of Natrialba magadii ATCC 43099.</title>
        <authorList>
            <consortium name="US DOE Joint Genome Institute"/>
            <person name="Lucas S."/>
            <person name="Copeland A."/>
            <person name="Lapidus A."/>
            <person name="Cheng J.-F."/>
            <person name="Bruce D."/>
            <person name="Goodwin L."/>
            <person name="Pitluck S."/>
            <person name="Davenport K."/>
            <person name="Saunders E."/>
            <person name="Detter J.C."/>
            <person name="Han C."/>
            <person name="Tapia R."/>
            <person name="Land M."/>
            <person name="Hauser L."/>
            <person name="Kyrpides N."/>
            <person name="Mikhailova N."/>
            <person name="De Castro R.E."/>
            <person name="Maupin-Furlow J.A."/>
            <person name="Woyke T."/>
        </authorList>
    </citation>
    <scope>NUCLEOTIDE SEQUENCE [LARGE SCALE GENOMIC DNA]</scope>
    <source>
        <strain evidence="2">ATCC 43099 / DSM 3394 / CCM 3739 / CIP 104546 / IAM 13178 / JCM 8861 / NBRC 102185 / NCIMB 2190 / MS3</strain>
    </source>
</reference>
<dbReference type="AlphaFoldDB" id="D3SUG9"/>
<sequence length="63" mass="6746">MGYKADCDGCDSVCYPAPALLCQFSPEFFRTAKLGGVLADMGYEEGDTVTLCGECATRTLKPK</sequence>
<dbReference type="KEGG" id="nmg:Nmag_1651"/>
<dbReference type="HOGENOM" id="CLU_2893124_0_0_2"/>
<accession>D3SUG9</accession>
<proteinExistence type="predicted"/>
<protein>
    <recommendedName>
        <fullName evidence="3">Small CPxCG-related zinc finger protein</fullName>
    </recommendedName>
</protein>
<evidence type="ECO:0000313" key="1">
    <source>
        <dbReference type="EMBL" id="ADD05227.1"/>
    </source>
</evidence>
<gene>
    <name evidence="1" type="ordered locus">Nmag_1651</name>
</gene>
<name>D3SUG9_NATMM</name>
<dbReference type="EMBL" id="CP001932">
    <property type="protein sequence ID" value="ADD05227.1"/>
    <property type="molecule type" value="Genomic_DNA"/>
</dbReference>
<dbReference type="PaxDb" id="547559-Nmag_1651"/>
<keyword evidence="2" id="KW-1185">Reference proteome</keyword>
<dbReference type="eggNOG" id="arCOG11198">
    <property type="taxonomic scope" value="Archaea"/>
</dbReference>